<evidence type="ECO:0000313" key="5">
    <source>
        <dbReference type="EMBL" id="TDE12855.1"/>
    </source>
</evidence>
<dbReference type="PANTHER" id="PTHR43108:SF6">
    <property type="entry name" value="N-SULPHOGLUCOSAMINE SULPHOHYDROLASE"/>
    <property type="match status" value="1"/>
</dbReference>
<comment type="similarity">
    <text evidence="1">Belongs to the sulfatase family.</text>
</comment>
<dbReference type="AlphaFoldDB" id="A0A4R5DPH0"/>
<dbReference type="SUPFAM" id="SSF53649">
    <property type="entry name" value="Alkaline phosphatase-like"/>
    <property type="match status" value="1"/>
</dbReference>
<accession>A0A4R5DPH0</accession>
<dbReference type="GO" id="GO:0016787">
    <property type="term" value="F:hydrolase activity"/>
    <property type="evidence" value="ECO:0007669"/>
    <property type="project" value="UniProtKB-KW"/>
</dbReference>
<proteinExistence type="inferred from homology"/>
<dbReference type="PROSITE" id="PS00149">
    <property type="entry name" value="SULFATASE_2"/>
    <property type="match status" value="1"/>
</dbReference>
<reference evidence="5 6" key="1">
    <citation type="submission" date="2019-03" db="EMBL/GenBank/DDBJ databases">
        <title>Dyadobacter AR-3-6 sp. nov., isolated from arctic soil.</title>
        <authorList>
            <person name="Chaudhary D.K."/>
        </authorList>
    </citation>
    <scope>NUCLEOTIDE SEQUENCE [LARGE SCALE GENOMIC DNA]</scope>
    <source>
        <strain evidence="5 6">AR-3-6</strain>
    </source>
</reference>
<dbReference type="CDD" id="cd16031">
    <property type="entry name" value="G6S_like"/>
    <property type="match status" value="1"/>
</dbReference>
<dbReference type="OrthoDB" id="9789742at2"/>
<dbReference type="PANTHER" id="PTHR43108">
    <property type="entry name" value="N-ACETYLGLUCOSAMINE-6-SULFATASE FAMILY MEMBER"/>
    <property type="match status" value="1"/>
</dbReference>
<sequence>MKFRILLLFAVAFLLLTTTRLRVHAQSGKSAARPNIIFIFSDDHAYQAIGAYGNKFAKTPNIDRIAKEGALLNNNLVTNSICGPSRATLLTGKYSHTNGYKRNDRTRFDTNQTLFPETLRQSGYQTAWIGKMHLNSLPKGFDYWNILPGQGNYYNPDFISQPNDTTRYKGYVSDIITKFSTDWLDKRDNSKPFFLIVGHKATHREWLPDLQDLGAYDNVNFPLPSTFYDDYKGREAAKQQDMTIEKTMRLKQDLKVDADYDKDWTYNRFDPEQKKVFKAYYDKISKEPAEKKLTGKALTEWKYQRYLKDYLSTANSLDRNIGKLLDYLDKSGLAKNTVVIYASDQGFYMGEHGWFDKRFIYEESLKTPFVIRYPGVIKPGSKVDDLVLNIDWAPTVLNIAGVKIPSDIQGKSFFPLLNGTKATAKVPWRKEAYYHYYEFPEPHHVFPHFGIRTDRYKLAYFYNGADSWELYDLKTDPTEIANIYGSKGSEAITADLKVKLKQLMNQYQDKEALQILAGAKK</sequence>
<comment type="caution">
    <text evidence="5">The sequence shown here is derived from an EMBL/GenBank/DDBJ whole genome shotgun (WGS) entry which is preliminary data.</text>
</comment>
<name>A0A4R5DPH0_9BACT</name>
<dbReference type="RefSeq" id="WP_131960275.1">
    <property type="nucleotide sequence ID" value="NZ_SMFL01000008.1"/>
</dbReference>
<dbReference type="Gene3D" id="3.40.720.10">
    <property type="entry name" value="Alkaline Phosphatase, subunit A"/>
    <property type="match status" value="1"/>
</dbReference>
<evidence type="ECO:0000259" key="4">
    <source>
        <dbReference type="Pfam" id="PF16347"/>
    </source>
</evidence>
<protein>
    <submittedName>
        <fullName evidence="5">DUF4976 domain-containing protein</fullName>
    </submittedName>
</protein>
<dbReference type="InterPro" id="IPR017850">
    <property type="entry name" value="Alkaline_phosphatase_core_sf"/>
</dbReference>
<dbReference type="Proteomes" id="UP000294850">
    <property type="component" value="Unassembled WGS sequence"/>
</dbReference>
<evidence type="ECO:0000256" key="1">
    <source>
        <dbReference type="ARBA" id="ARBA00008779"/>
    </source>
</evidence>
<dbReference type="InterPro" id="IPR032506">
    <property type="entry name" value="SGSH_C"/>
</dbReference>
<feature type="domain" description="N-sulphoglucosamine sulphohydrolase C-terminal" evidence="4">
    <location>
        <begin position="350"/>
        <end position="505"/>
    </location>
</feature>
<dbReference type="InterPro" id="IPR024607">
    <property type="entry name" value="Sulfatase_CS"/>
</dbReference>
<feature type="signal peptide" evidence="3">
    <location>
        <begin position="1"/>
        <end position="25"/>
    </location>
</feature>
<dbReference type="Pfam" id="PF16347">
    <property type="entry name" value="SGSH_C"/>
    <property type="match status" value="1"/>
</dbReference>
<keyword evidence="2" id="KW-0378">Hydrolase</keyword>
<evidence type="ECO:0000256" key="3">
    <source>
        <dbReference type="SAM" id="SignalP"/>
    </source>
</evidence>
<keyword evidence="6" id="KW-1185">Reference proteome</keyword>
<evidence type="ECO:0000313" key="6">
    <source>
        <dbReference type="Proteomes" id="UP000294850"/>
    </source>
</evidence>
<feature type="chain" id="PRO_5020526434" evidence="3">
    <location>
        <begin position="26"/>
        <end position="521"/>
    </location>
</feature>
<keyword evidence="3" id="KW-0732">Signal</keyword>
<dbReference type="EMBL" id="SMFL01000008">
    <property type="protein sequence ID" value="TDE12855.1"/>
    <property type="molecule type" value="Genomic_DNA"/>
</dbReference>
<gene>
    <name evidence="5" type="ORF">E0F88_21160</name>
</gene>
<dbReference type="PROSITE" id="PS00523">
    <property type="entry name" value="SULFATASE_1"/>
    <property type="match status" value="1"/>
</dbReference>
<organism evidence="5 6">
    <name type="scientific">Dyadobacter psychrotolerans</name>
    <dbReference type="NCBI Taxonomy" id="2541721"/>
    <lineage>
        <taxon>Bacteria</taxon>
        <taxon>Pseudomonadati</taxon>
        <taxon>Bacteroidota</taxon>
        <taxon>Cytophagia</taxon>
        <taxon>Cytophagales</taxon>
        <taxon>Spirosomataceae</taxon>
        <taxon>Dyadobacter</taxon>
    </lineage>
</organism>
<evidence type="ECO:0000256" key="2">
    <source>
        <dbReference type="ARBA" id="ARBA00022801"/>
    </source>
</evidence>